<dbReference type="PANTHER" id="PTHR44533:SF4">
    <property type="entry name" value="DEAD_H RNA HELICASE, PUTATIVE-RELATED"/>
    <property type="match status" value="1"/>
</dbReference>
<comment type="caution">
    <text evidence="4">The sequence shown here is derived from an EMBL/GenBank/DDBJ whole genome shotgun (WGS) entry which is preliminary data.</text>
</comment>
<protein>
    <submittedName>
        <fullName evidence="4">Uncharacterized protein</fullName>
    </submittedName>
</protein>
<dbReference type="EMBL" id="JAGMUX010000006">
    <property type="protein sequence ID" value="KAH7255793.1"/>
    <property type="molecule type" value="Genomic_DNA"/>
</dbReference>
<name>A0A9P9KC62_FUSRE</name>
<evidence type="ECO:0000313" key="4">
    <source>
        <dbReference type="EMBL" id="KAH7255793.1"/>
    </source>
</evidence>
<dbReference type="InterPro" id="IPR052431">
    <property type="entry name" value="SKI2_subfamily_helicases"/>
</dbReference>
<dbReference type="GO" id="GO:0005737">
    <property type="term" value="C:cytoplasm"/>
    <property type="evidence" value="ECO:0007669"/>
    <property type="project" value="TreeGrafter"/>
</dbReference>
<keyword evidence="1" id="KW-0378">Hydrolase</keyword>
<reference evidence="4" key="1">
    <citation type="journal article" date="2021" name="Nat. Commun.">
        <title>Genetic determinants of endophytism in the Arabidopsis root mycobiome.</title>
        <authorList>
            <person name="Mesny F."/>
            <person name="Miyauchi S."/>
            <person name="Thiergart T."/>
            <person name="Pickel B."/>
            <person name="Atanasova L."/>
            <person name="Karlsson M."/>
            <person name="Huettel B."/>
            <person name="Barry K.W."/>
            <person name="Haridas S."/>
            <person name="Chen C."/>
            <person name="Bauer D."/>
            <person name="Andreopoulos W."/>
            <person name="Pangilinan J."/>
            <person name="LaButti K."/>
            <person name="Riley R."/>
            <person name="Lipzen A."/>
            <person name="Clum A."/>
            <person name="Drula E."/>
            <person name="Henrissat B."/>
            <person name="Kohler A."/>
            <person name="Grigoriev I.V."/>
            <person name="Martin F.M."/>
            <person name="Hacquard S."/>
        </authorList>
    </citation>
    <scope>NUCLEOTIDE SEQUENCE</scope>
    <source>
        <strain evidence="4">MPI-CAGE-AT-0023</strain>
    </source>
</reference>
<dbReference type="GeneID" id="70231082"/>
<keyword evidence="2" id="KW-0067">ATP-binding</keyword>
<dbReference type="OrthoDB" id="2320933at2759"/>
<organism evidence="4 5">
    <name type="scientific">Fusarium redolens</name>
    <dbReference type="NCBI Taxonomy" id="48865"/>
    <lineage>
        <taxon>Eukaryota</taxon>
        <taxon>Fungi</taxon>
        <taxon>Dikarya</taxon>
        <taxon>Ascomycota</taxon>
        <taxon>Pezizomycotina</taxon>
        <taxon>Sordariomycetes</taxon>
        <taxon>Hypocreomycetidae</taxon>
        <taxon>Hypocreales</taxon>
        <taxon>Nectriaceae</taxon>
        <taxon>Fusarium</taxon>
        <taxon>Fusarium redolens species complex</taxon>
    </lineage>
</organism>
<feature type="region of interest" description="Disordered" evidence="3">
    <location>
        <begin position="1"/>
        <end position="24"/>
    </location>
</feature>
<keyword evidence="5" id="KW-1185">Reference proteome</keyword>
<evidence type="ECO:0000256" key="3">
    <source>
        <dbReference type="SAM" id="MobiDB-lite"/>
    </source>
</evidence>
<proteinExistence type="predicted"/>
<evidence type="ECO:0000256" key="1">
    <source>
        <dbReference type="ARBA" id="ARBA00022801"/>
    </source>
</evidence>
<dbReference type="PANTHER" id="PTHR44533">
    <property type="entry name" value="DEAD/H RNA HELICASE, PUTATIVE-RELATED"/>
    <property type="match status" value="1"/>
</dbReference>
<dbReference type="Proteomes" id="UP000720189">
    <property type="component" value="Unassembled WGS sequence"/>
</dbReference>
<gene>
    <name evidence="4" type="ORF">BKA55DRAFT_726092</name>
</gene>
<dbReference type="RefSeq" id="XP_046051362.1">
    <property type="nucleotide sequence ID" value="XM_046201128.1"/>
</dbReference>
<dbReference type="GO" id="GO:0016787">
    <property type="term" value="F:hydrolase activity"/>
    <property type="evidence" value="ECO:0007669"/>
    <property type="project" value="UniProtKB-KW"/>
</dbReference>
<evidence type="ECO:0000256" key="2">
    <source>
        <dbReference type="ARBA" id="ARBA00022806"/>
    </source>
</evidence>
<dbReference type="AlphaFoldDB" id="A0A9P9KC62"/>
<accession>A0A9P9KC62</accession>
<keyword evidence="2" id="KW-0547">Nucleotide-binding</keyword>
<sequence length="158" mass="17186">MISHLSNRIPVRRNSSPVGQAARSSSDIFLGPMPASAEQLLVRHNQETLSIFKDFVQSYIKHHLADNPDLDLPLTKISVGARDSTRCSSKSTIPTVVRSPFAALSGFTDDPQSIKDLCSGVRSVVSLEESAIPYIPICPTILMLSLMLISKTFTSMAV</sequence>
<evidence type="ECO:0000313" key="5">
    <source>
        <dbReference type="Proteomes" id="UP000720189"/>
    </source>
</evidence>
<keyword evidence="2" id="KW-0347">Helicase</keyword>
<feature type="compositionally biased region" description="Polar residues" evidence="3">
    <location>
        <begin position="13"/>
        <end position="24"/>
    </location>
</feature>
<dbReference type="GO" id="GO:0004386">
    <property type="term" value="F:helicase activity"/>
    <property type="evidence" value="ECO:0007669"/>
    <property type="project" value="UniProtKB-KW"/>
</dbReference>